<feature type="compositionally biased region" description="Gly residues" evidence="14">
    <location>
        <begin position="241"/>
        <end position="253"/>
    </location>
</feature>
<organism evidence="17 18">
    <name type="scientific">Vanilla planifolia</name>
    <name type="common">Vanilla</name>
    <dbReference type="NCBI Taxonomy" id="51239"/>
    <lineage>
        <taxon>Eukaryota</taxon>
        <taxon>Viridiplantae</taxon>
        <taxon>Streptophyta</taxon>
        <taxon>Embryophyta</taxon>
        <taxon>Tracheophyta</taxon>
        <taxon>Spermatophyta</taxon>
        <taxon>Magnoliopsida</taxon>
        <taxon>Liliopsida</taxon>
        <taxon>Asparagales</taxon>
        <taxon>Orchidaceae</taxon>
        <taxon>Vanilloideae</taxon>
        <taxon>Vanilleae</taxon>
        <taxon>Vanilla</taxon>
    </lineage>
</organism>
<dbReference type="InterPro" id="IPR008637">
    <property type="entry name" value="HR_lesion"/>
</dbReference>
<proteinExistence type="predicted"/>
<name>A0A835PR90_VANPL</name>
<dbReference type="InterPro" id="IPR013083">
    <property type="entry name" value="Znf_RING/FYVE/PHD"/>
</dbReference>
<keyword evidence="10" id="KW-0862">Zinc</keyword>
<accession>A0A835PR90</accession>
<feature type="region of interest" description="Disordered" evidence="14">
    <location>
        <begin position="64"/>
        <end position="83"/>
    </location>
</feature>
<evidence type="ECO:0000256" key="8">
    <source>
        <dbReference type="ARBA" id="ARBA00022771"/>
    </source>
</evidence>
<evidence type="ECO:0000256" key="6">
    <source>
        <dbReference type="ARBA" id="ARBA00022692"/>
    </source>
</evidence>
<feature type="region of interest" description="Disordered" evidence="14">
    <location>
        <begin position="234"/>
        <end position="253"/>
    </location>
</feature>
<keyword evidence="8 13" id="KW-0863">Zinc-finger</keyword>
<evidence type="ECO:0000256" key="13">
    <source>
        <dbReference type="PROSITE-ProRule" id="PRU00175"/>
    </source>
</evidence>
<protein>
    <recommendedName>
        <fullName evidence="4">RING-type E3 ubiquitin transferase</fullName>
        <ecNumber evidence="4">2.3.2.27</ecNumber>
    </recommendedName>
</protein>
<dbReference type="GO" id="GO:0016020">
    <property type="term" value="C:membrane"/>
    <property type="evidence" value="ECO:0007669"/>
    <property type="project" value="UniProtKB-SubCell"/>
</dbReference>
<evidence type="ECO:0000256" key="14">
    <source>
        <dbReference type="SAM" id="MobiDB-lite"/>
    </source>
</evidence>
<keyword evidence="6 15" id="KW-0812">Transmembrane</keyword>
<comment type="pathway">
    <text evidence="3">Protein modification; protein ubiquitination.</text>
</comment>
<keyword evidence="12 15" id="KW-0472">Membrane</keyword>
<feature type="transmembrane region" description="Helical" evidence="15">
    <location>
        <begin position="12"/>
        <end position="35"/>
    </location>
</feature>
<comment type="caution">
    <text evidence="17">The sequence shown here is derived from an EMBL/GenBank/DDBJ whole genome shotgun (WGS) entry which is preliminary data.</text>
</comment>
<evidence type="ECO:0000256" key="10">
    <source>
        <dbReference type="ARBA" id="ARBA00022833"/>
    </source>
</evidence>
<comment type="subcellular location">
    <subcellularLocation>
        <location evidence="2">Membrane</location>
        <topology evidence="2">Single-pass membrane protein</topology>
    </subcellularLocation>
</comment>
<dbReference type="EC" id="2.3.2.27" evidence="4"/>
<dbReference type="PANTHER" id="PTHR31474">
    <property type="entry name" value="HR-LIKE LESION-INDUCER"/>
    <property type="match status" value="1"/>
</dbReference>
<keyword evidence="5" id="KW-0808">Transferase</keyword>
<evidence type="ECO:0000256" key="7">
    <source>
        <dbReference type="ARBA" id="ARBA00022723"/>
    </source>
</evidence>
<dbReference type="GO" id="GO:0061630">
    <property type="term" value="F:ubiquitin protein ligase activity"/>
    <property type="evidence" value="ECO:0007669"/>
    <property type="project" value="UniProtKB-EC"/>
</dbReference>
<keyword evidence="9" id="KW-0833">Ubl conjugation pathway</keyword>
<dbReference type="EMBL" id="JADCNL010000012">
    <property type="protein sequence ID" value="KAG0457468.1"/>
    <property type="molecule type" value="Genomic_DNA"/>
</dbReference>
<evidence type="ECO:0000256" key="15">
    <source>
        <dbReference type="SAM" id="Phobius"/>
    </source>
</evidence>
<evidence type="ECO:0000256" key="2">
    <source>
        <dbReference type="ARBA" id="ARBA00004167"/>
    </source>
</evidence>
<evidence type="ECO:0000313" key="18">
    <source>
        <dbReference type="Proteomes" id="UP000636800"/>
    </source>
</evidence>
<keyword evidence="11 15" id="KW-1133">Transmembrane helix</keyword>
<evidence type="ECO:0000256" key="5">
    <source>
        <dbReference type="ARBA" id="ARBA00022679"/>
    </source>
</evidence>
<dbReference type="PANTHER" id="PTHR31474:SF1">
    <property type="entry name" value="EXPRESSED PROTEIN"/>
    <property type="match status" value="1"/>
</dbReference>
<dbReference type="Pfam" id="PF13639">
    <property type="entry name" value="zf-RING_2"/>
    <property type="match status" value="1"/>
</dbReference>
<feature type="transmembrane region" description="Helical" evidence="15">
    <location>
        <begin position="384"/>
        <end position="409"/>
    </location>
</feature>
<evidence type="ECO:0000313" key="17">
    <source>
        <dbReference type="EMBL" id="KAG0457468.1"/>
    </source>
</evidence>
<dbReference type="OrthoDB" id="1931904at2759"/>
<gene>
    <name evidence="17" type="ORF">HPP92_022625</name>
</gene>
<evidence type="ECO:0000256" key="11">
    <source>
        <dbReference type="ARBA" id="ARBA00022989"/>
    </source>
</evidence>
<evidence type="ECO:0000259" key="16">
    <source>
        <dbReference type="PROSITE" id="PS50089"/>
    </source>
</evidence>
<keyword evidence="7" id="KW-0479">Metal-binding</keyword>
<dbReference type="Gene3D" id="3.30.40.10">
    <property type="entry name" value="Zinc/RING finger domain, C3HC4 (zinc finger)"/>
    <property type="match status" value="1"/>
</dbReference>
<dbReference type="SUPFAM" id="SSF57850">
    <property type="entry name" value="RING/U-box"/>
    <property type="match status" value="1"/>
</dbReference>
<keyword evidence="18" id="KW-1185">Reference proteome</keyword>
<dbReference type="Pfam" id="PF05514">
    <property type="entry name" value="HR_lesion"/>
    <property type="match status" value="1"/>
</dbReference>
<sequence length="463" mass="50893">MTTTSSSQGMSFPVVVIAIVGILSTASVLLAYYVIVIKCCLNLDYRPPNSAEFLRRLTRSRRRHTHLDPVTGPPSPRRGLDPATIRSLPTFRHSKLSPAAASASECAICLIEFRNEEKLRLLPDCAHVFHVDCIDVWLQSNANCPLCRAEIKARPFPPLAEDRVVFMEVKDEAPMAAGKSLGDEWVGVRREMEETFAVQPMRRSLSMDSSCERHLCLSIQEILRKNPDLFVFRERNTGEGSSNGGGGGGGGSGRGRRLLFSCGRSRSSRSAVLPSTETRIGSSLRARGLSSTPLSVALPFVDSSPEMGFVSFAGRVLFAAVFLLSAYQEFVEFGVDGGPAAKALRPKFNLFLKHVTSHLGFAAPRVDMKHVIGTTIVLKGLGGLLFIFSSNFGASLLLLYLAFITPIVYDFYNYDIEKAEFVQLFIKFTQNLALFGALLFFLGMKNSIPKRQLKKKAPKTKTG</sequence>
<dbReference type="SMART" id="SM00184">
    <property type="entry name" value="RING"/>
    <property type="match status" value="1"/>
</dbReference>
<feature type="domain" description="RING-type" evidence="16">
    <location>
        <begin position="106"/>
        <end position="148"/>
    </location>
</feature>
<evidence type="ECO:0000256" key="12">
    <source>
        <dbReference type="ARBA" id="ARBA00023136"/>
    </source>
</evidence>
<dbReference type="Proteomes" id="UP000636800">
    <property type="component" value="Chromosome 12"/>
</dbReference>
<dbReference type="CDD" id="cd16461">
    <property type="entry name" value="RING-H2_EL5-like"/>
    <property type="match status" value="1"/>
</dbReference>
<dbReference type="FunFam" id="3.30.40.10:FF:000187">
    <property type="entry name" value="E3 ubiquitin-protein ligase ATL6"/>
    <property type="match status" value="1"/>
</dbReference>
<evidence type="ECO:0000256" key="9">
    <source>
        <dbReference type="ARBA" id="ARBA00022786"/>
    </source>
</evidence>
<dbReference type="GO" id="GO:0008270">
    <property type="term" value="F:zinc ion binding"/>
    <property type="evidence" value="ECO:0007669"/>
    <property type="project" value="UniProtKB-KW"/>
</dbReference>
<dbReference type="AlphaFoldDB" id="A0A835PR90"/>
<reference evidence="17 18" key="1">
    <citation type="journal article" date="2020" name="Nat. Food">
        <title>A phased Vanilla planifolia genome enables genetic improvement of flavour and production.</title>
        <authorList>
            <person name="Hasing T."/>
            <person name="Tang H."/>
            <person name="Brym M."/>
            <person name="Khazi F."/>
            <person name="Huang T."/>
            <person name="Chambers A.H."/>
        </authorList>
    </citation>
    <scope>NUCLEOTIDE SEQUENCE [LARGE SCALE GENOMIC DNA]</scope>
    <source>
        <tissue evidence="17">Leaf</tissue>
    </source>
</reference>
<feature type="transmembrane region" description="Helical" evidence="15">
    <location>
        <begin position="421"/>
        <end position="444"/>
    </location>
</feature>
<dbReference type="PROSITE" id="PS50089">
    <property type="entry name" value="ZF_RING_2"/>
    <property type="match status" value="1"/>
</dbReference>
<evidence type="ECO:0000256" key="4">
    <source>
        <dbReference type="ARBA" id="ARBA00012483"/>
    </source>
</evidence>
<evidence type="ECO:0000256" key="3">
    <source>
        <dbReference type="ARBA" id="ARBA00004906"/>
    </source>
</evidence>
<comment type="catalytic activity">
    <reaction evidence="1">
        <text>S-ubiquitinyl-[E2 ubiquitin-conjugating enzyme]-L-cysteine + [acceptor protein]-L-lysine = [E2 ubiquitin-conjugating enzyme]-L-cysteine + N(6)-ubiquitinyl-[acceptor protein]-L-lysine.</text>
        <dbReference type="EC" id="2.3.2.27"/>
    </reaction>
</comment>
<dbReference type="InterPro" id="IPR001841">
    <property type="entry name" value="Znf_RING"/>
</dbReference>
<evidence type="ECO:0000256" key="1">
    <source>
        <dbReference type="ARBA" id="ARBA00000900"/>
    </source>
</evidence>